<dbReference type="EMBL" id="JAYMYS010000006">
    <property type="protein sequence ID" value="KAK7388887.1"/>
    <property type="molecule type" value="Genomic_DNA"/>
</dbReference>
<keyword evidence="3" id="KW-1185">Reference proteome</keyword>
<sequence length="92" mass="10437">MGSPFYLHVLLILLSLYHSFLSLLPCMDFSSKYSQVVTRERNHRSLTLFLFSSSLPFPLFISSSSSSLPQPQTKSVQKGSVMQLFRSFTSII</sequence>
<evidence type="ECO:0000313" key="3">
    <source>
        <dbReference type="Proteomes" id="UP001386955"/>
    </source>
</evidence>
<dbReference type="AlphaFoldDB" id="A0AAN9XE45"/>
<proteinExistence type="predicted"/>
<keyword evidence="1" id="KW-1133">Transmembrane helix</keyword>
<feature type="transmembrane region" description="Helical" evidence="1">
    <location>
        <begin position="45"/>
        <end position="61"/>
    </location>
</feature>
<feature type="transmembrane region" description="Helical" evidence="1">
    <location>
        <begin position="6"/>
        <end position="24"/>
    </location>
</feature>
<evidence type="ECO:0000256" key="1">
    <source>
        <dbReference type="SAM" id="Phobius"/>
    </source>
</evidence>
<reference evidence="2 3" key="1">
    <citation type="submission" date="2024-01" db="EMBL/GenBank/DDBJ databases">
        <title>The genomes of 5 underutilized Papilionoideae crops provide insights into root nodulation and disease resistanc.</title>
        <authorList>
            <person name="Jiang F."/>
        </authorList>
    </citation>
    <scope>NUCLEOTIDE SEQUENCE [LARGE SCALE GENOMIC DNA]</scope>
    <source>
        <strain evidence="2">DUOXIRENSHENG_FW03</strain>
        <tissue evidence="2">Leaves</tissue>
    </source>
</reference>
<organism evidence="2 3">
    <name type="scientific">Psophocarpus tetragonolobus</name>
    <name type="common">Winged bean</name>
    <name type="synonym">Dolichos tetragonolobus</name>
    <dbReference type="NCBI Taxonomy" id="3891"/>
    <lineage>
        <taxon>Eukaryota</taxon>
        <taxon>Viridiplantae</taxon>
        <taxon>Streptophyta</taxon>
        <taxon>Embryophyta</taxon>
        <taxon>Tracheophyta</taxon>
        <taxon>Spermatophyta</taxon>
        <taxon>Magnoliopsida</taxon>
        <taxon>eudicotyledons</taxon>
        <taxon>Gunneridae</taxon>
        <taxon>Pentapetalae</taxon>
        <taxon>rosids</taxon>
        <taxon>fabids</taxon>
        <taxon>Fabales</taxon>
        <taxon>Fabaceae</taxon>
        <taxon>Papilionoideae</taxon>
        <taxon>50 kb inversion clade</taxon>
        <taxon>NPAAA clade</taxon>
        <taxon>indigoferoid/millettioid clade</taxon>
        <taxon>Phaseoleae</taxon>
        <taxon>Psophocarpus</taxon>
    </lineage>
</organism>
<comment type="caution">
    <text evidence="2">The sequence shown here is derived from an EMBL/GenBank/DDBJ whole genome shotgun (WGS) entry which is preliminary data.</text>
</comment>
<accession>A0AAN9XE45</accession>
<keyword evidence="1" id="KW-0472">Membrane</keyword>
<protein>
    <submittedName>
        <fullName evidence="2">Uncharacterized protein</fullName>
    </submittedName>
</protein>
<name>A0AAN9XE45_PSOTE</name>
<gene>
    <name evidence="2" type="ORF">VNO78_23714</name>
</gene>
<evidence type="ECO:0000313" key="2">
    <source>
        <dbReference type="EMBL" id="KAK7388887.1"/>
    </source>
</evidence>
<dbReference type="Proteomes" id="UP001386955">
    <property type="component" value="Unassembled WGS sequence"/>
</dbReference>
<keyword evidence="1" id="KW-0812">Transmembrane</keyword>